<evidence type="ECO:0000313" key="3">
    <source>
        <dbReference type="Proteomes" id="UP001304640"/>
    </source>
</evidence>
<keyword evidence="3" id="KW-1185">Reference proteome</keyword>
<accession>A0AAU9EEA5</accession>
<protein>
    <recommendedName>
        <fullName evidence="4">Terminase large subunit</fullName>
    </recommendedName>
</protein>
<evidence type="ECO:0000256" key="1">
    <source>
        <dbReference type="SAM" id="MobiDB-lite"/>
    </source>
</evidence>
<feature type="region of interest" description="Disordered" evidence="1">
    <location>
        <begin position="563"/>
        <end position="582"/>
    </location>
</feature>
<reference evidence="2 3" key="1">
    <citation type="submission" date="2023-07" db="EMBL/GenBank/DDBJ databases">
        <title>Complete genome sequence of Pseudomonas phage Ep4.</title>
        <authorList>
            <person name="Aono M."/>
            <person name="Yagi H."/>
            <person name="Kobayashi K."/>
        </authorList>
    </citation>
    <scope>NUCLEOTIDE SEQUENCE [LARGE SCALE GENOMIC DNA]</scope>
    <source>
        <strain evidence="2 3">Ep4</strain>
    </source>
</reference>
<evidence type="ECO:0000313" key="2">
    <source>
        <dbReference type="EMBL" id="BEQ12866.1"/>
    </source>
</evidence>
<organism evidence="2 3">
    <name type="scientific">Pseudomonas phage Ep4</name>
    <dbReference type="NCBI Taxonomy" id="3057492"/>
    <lineage>
        <taxon>Viruses</taxon>
        <taxon>Duplodnaviria</taxon>
        <taxon>Heunggongvirae</taxon>
        <taxon>Uroviricota</taxon>
        <taxon>Caudoviricetes</taxon>
        <taxon>Autographivirales</taxon>
        <taxon>Autoscriptoviridae</taxon>
        <taxon>Corkvirinae</taxon>
        <taxon>Actinidiaevirus</taxon>
        <taxon>Actinidiaevirus Ep4</taxon>
    </lineage>
</organism>
<gene>
    <name evidence="2" type="ORF">Ep4_007</name>
</gene>
<dbReference type="EMBL" id="LC776701">
    <property type="protein sequence ID" value="BEQ12866.1"/>
    <property type="molecule type" value="Genomic_DNA"/>
</dbReference>
<proteinExistence type="predicted"/>
<evidence type="ECO:0008006" key="4">
    <source>
        <dbReference type="Google" id="ProtNLM"/>
    </source>
</evidence>
<name>A0AAU9EEA5_9CAUD</name>
<sequence>MKTTFSIAPTVQTAAETAGKTRKQLAQWVAKQDQGPQETLAKLDAGCIKAAKAEGACYFNTALADRIRSGHGLDFLYSMVGAFYQAVRDGLDVPEGDCRSESYVLEGMANAFSKAKFSSGLEFTAEHQQISIIAPMAAGYTLFDADKQLVERIGVRVGGTYERLHTVGSTEELLHSTVFSGKATRVAARTAFGKRCLLPGAAALVLPYMDVDGMWVAGFLSAADTSNLRFSRKRLGAWLAEAGIYSDEEVRQYVEQGKTAGAGGVAFEFFPNDRDWADLYVGMAEEVDSCMSYQAAHWELGPNPHGDDAHPVSAYSSAYWGSGDNELALLVSRDAAGNANGRGIVHTGRMRVVRWYGDYAAFRAIERLGIETDDEVLGDAWLAYIPLGGRFLHPYVDGCCGYGMVDEEARRVYLTSGWDEDIAELQVTDGASRRPGWVYCQDNEEYAPKDDAVWQPGHGNYRSRDPVVWLCPVLHEYVPEYARRSILLDGEVTVVSDRARAYCIKRVRAEDVPAKYLENVALGERYYTRTAEQAVKELEWQLEQNQNPQQMQLLVSPDSCTTSSVSVDHTAEQARPLRSPSLSSGSLARAEAAAATLWGTSIVSSSQIDSIWLDEYPF</sequence>
<dbReference type="Proteomes" id="UP001304640">
    <property type="component" value="Segment"/>
</dbReference>